<name>A0ABS1DHG3_9PROT</name>
<accession>A0ABS1DHG3</accession>
<sequence length="439" mass="46879">MLRASYLRPRGACRAVMPDFRFVHAADLHLDTPFDGLSRLGGDLPARLRDASLTAFDKLVAETLRVDADALVLAGDLYDGPDRGLRAQLRLRDGFARLAGAGVQVFLVHGNHDPVQEGWSAIGAWPEGVHVFSAQEVEAVPVTRAGREVARVYGISFAHAQTGENLAARFPKTSDAPFAIGLLHANVGNNPAHARYAPCELAELTGGGMDYWALGHIHAAQVLADGPVHAVYSGVLQGRSPKPSEQGAKGAYVVDVDDGRVSGLSFRPLDVVRFEQLTLDVADIADAGQLQDALQAAAADAAEAADGRDLILRVELTGRGAVHRQLRQGAGADDLLQSLQEAGPGLGGAQVWWDRLIDRTAPPLDKDAIRRRGDFSAELLTRAEALLADADRLEAFLAAHARPTDRRLRDLVADSDAASDRATLAAALDEALDRLEPDE</sequence>
<dbReference type="Pfam" id="PF00149">
    <property type="entry name" value="Metallophos"/>
    <property type="match status" value="1"/>
</dbReference>
<evidence type="ECO:0000313" key="3">
    <source>
        <dbReference type="EMBL" id="MBK1669659.1"/>
    </source>
</evidence>
<dbReference type="Gene3D" id="3.60.21.10">
    <property type="match status" value="1"/>
</dbReference>
<evidence type="ECO:0000313" key="4">
    <source>
        <dbReference type="Proteomes" id="UP001296873"/>
    </source>
</evidence>
<reference evidence="3 4" key="1">
    <citation type="journal article" date="2020" name="Microorganisms">
        <title>Osmotic Adaptation and Compatible Solute Biosynthesis of Phototrophic Bacteria as Revealed from Genome Analyses.</title>
        <authorList>
            <person name="Imhoff J.F."/>
            <person name="Rahn T."/>
            <person name="Kunzel S."/>
            <person name="Keller A."/>
            <person name="Neulinger S.C."/>
        </authorList>
    </citation>
    <scope>NUCLEOTIDE SEQUENCE [LARGE SCALE GENOMIC DNA]</scope>
    <source>
        <strain evidence="3 4">DSM 9895</strain>
    </source>
</reference>
<proteinExistence type="predicted"/>
<dbReference type="PANTHER" id="PTHR30337">
    <property type="entry name" value="COMPONENT OF ATP-DEPENDENT DSDNA EXONUCLEASE"/>
    <property type="match status" value="1"/>
</dbReference>
<keyword evidence="4" id="KW-1185">Reference proteome</keyword>
<gene>
    <name evidence="3" type="ORF">CKO28_16595</name>
</gene>
<dbReference type="InterPro" id="IPR004843">
    <property type="entry name" value="Calcineurin-like_PHP"/>
</dbReference>
<organism evidence="3 4">
    <name type="scientific">Rhodovibrio sodomensis</name>
    <dbReference type="NCBI Taxonomy" id="1088"/>
    <lineage>
        <taxon>Bacteria</taxon>
        <taxon>Pseudomonadati</taxon>
        <taxon>Pseudomonadota</taxon>
        <taxon>Alphaproteobacteria</taxon>
        <taxon>Rhodospirillales</taxon>
        <taxon>Rhodovibrionaceae</taxon>
        <taxon>Rhodovibrio</taxon>
    </lineage>
</organism>
<dbReference type="PANTHER" id="PTHR30337:SF7">
    <property type="entry name" value="PHOSPHOESTERASE"/>
    <property type="match status" value="1"/>
</dbReference>
<dbReference type="SUPFAM" id="SSF56300">
    <property type="entry name" value="Metallo-dependent phosphatases"/>
    <property type="match status" value="1"/>
</dbReference>
<dbReference type="CDD" id="cd00840">
    <property type="entry name" value="MPP_Mre11_N"/>
    <property type="match status" value="1"/>
</dbReference>
<keyword evidence="1" id="KW-0378">Hydrolase</keyword>
<dbReference type="InterPro" id="IPR050535">
    <property type="entry name" value="DNA_Repair-Maintenance_Comp"/>
</dbReference>
<dbReference type="PIRSF" id="PIRSF033091">
    <property type="entry name" value="Pesterase_YhaO"/>
    <property type="match status" value="1"/>
</dbReference>
<protein>
    <recommendedName>
        <fullName evidence="2">Calcineurin-like phosphoesterase domain-containing protein</fullName>
    </recommendedName>
</protein>
<evidence type="ECO:0000256" key="1">
    <source>
        <dbReference type="ARBA" id="ARBA00022801"/>
    </source>
</evidence>
<dbReference type="EMBL" id="NRRL01000056">
    <property type="protein sequence ID" value="MBK1669659.1"/>
    <property type="molecule type" value="Genomic_DNA"/>
</dbReference>
<feature type="domain" description="Calcineurin-like phosphoesterase" evidence="2">
    <location>
        <begin position="20"/>
        <end position="219"/>
    </location>
</feature>
<dbReference type="Proteomes" id="UP001296873">
    <property type="component" value="Unassembled WGS sequence"/>
</dbReference>
<evidence type="ECO:0000259" key="2">
    <source>
        <dbReference type="Pfam" id="PF00149"/>
    </source>
</evidence>
<comment type="caution">
    <text evidence="3">The sequence shown here is derived from an EMBL/GenBank/DDBJ whole genome shotgun (WGS) entry which is preliminary data.</text>
</comment>
<dbReference type="InterPro" id="IPR029052">
    <property type="entry name" value="Metallo-depent_PP-like"/>
</dbReference>
<dbReference type="InterPro" id="IPR014576">
    <property type="entry name" value="Pesterase_YhaO"/>
</dbReference>
<dbReference type="InterPro" id="IPR041796">
    <property type="entry name" value="Mre11_N"/>
</dbReference>